<dbReference type="EMBL" id="MN739258">
    <property type="protein sequence ID" value="QHS95828.1"/>
    <property type="molecule type" value="Genomic_DNA"/>
</dbReference>
<evidence type="ECO:0000256" key="1">
    <source>
        <dbReference type="SAM" id="Phobius"/>
    </source>
</evidence>
<keyword evidence="1" id="KW-0472">Membrane</keyword>
<keyword evidence="1" id="KW-0812">Transmembrane</keyword>
<reference evidence="2" key="1">
    <citation type="journal article" date="2020" name="Nature">
        <title>Giant virus diversity and host interactions through global metagenomics.</title>
        <authorList>
            <person name="Schulz F."/>
            <person name="Roux S."/>
            <person name="Paez-Espino D."/>
            <person name="Jungbluth S."/>
            <person name="Walsh D.A."/>
            <person name="Denef V.J."/>
            <person name="McMahon K.D."/>
            <person name="Konstantinidis K.T."/>
            <person name="Eloe-Fadrosh E.A."/>
            <person name="Kyrpides N.C."/>
            <person name="Woyke T."/>
        </authorList>
    </citation>
    <scope>NUCLEOTIDE SEQUENCE</scope>
    <source>
        <strain evidence="2">GVMAG-M-3300018868-6</strain>
    </source>
</reference>
<dbReference type="AlphaFoldDB" id="A0A6C0BWL3"/>
<name>A0A6C0BWL3_9ZZZZ</name>
<accession>A0A6C0BWL3</accession>
<sequence>MIIWMVGVISLSIVLIFLIHQVYEYLKLSFSKPLERNIVNETKSHYEQIYNTLATTRNQIEKPIQMPTEMYSAPPQQPNPPETMANELMNFMSDLDNAELPPTEVNIHPYEQELDGVSTF</sequence>
<organism evidence="2">
    <name type="scientific">viral metagenome</name>
    <dbReference type="NCBI Taxonomy" id="1070528"/>
    <lineage>
        <taxon>unclassified sequences</taxon>
        <taxon>metagenomes</taxon>
        <taxon>organismal metagenomes</taxon>
    </lineage>
</organism>
<protein>
    <submittedName>
        <fullName evidence="2">Uncharacterized protein</fullName>
    </submittedName>
</protein>
<evidence type="ECO:0000313" key="2">
    <source>
        <dbReference type="EMBL" id="QHS95828.1"/>
    </source>
</evidence>
<keyword evidence="1" id="KW-1133">Transmembrane helix</keyword>
<feature type="transmembrane region" description="Helical" evidence="1">
    <location>
        <begin position="6"/>
        <end position="26"/>
    </location>
</feature>
<proteinExistence type="predicted"/>